<dbReference type="InParanoid" id="A0A1Y2H3U7"/>
<organism evidence="2 3">
    <name type="scientific">Lobosporangium transversale</name>
    <dbReference type="NCBI Taxonomy" id="64571"/>
    <lineage>
        <taxon>Eukaryota</taxon>
        <taxon>Fungi</taxon>
        <taxon>Fungi incertae sedis</taxon>
        <taxon>Mucoromycota</taxon>
        <taxon>Mortierellomycotina</taxon>
        <taxon>Mortierellomycetes</taxon>
        <taxon>Mortierellales</taxon>
        <taxon>Mortierellaceae</taxon>
        <taxon>Lobosporangium</taxon>
    </lineage>
</organism>
<dbReference type="RefSeq" id="XP_021885435.1">
    <property type="nucleotide sequence ID" value="XM_022019444.1"/>
</dbReference>
<dbReference type="EMBL" id="MCFF01000003">
    <property type="protein sequence ID" value="ORZ27732.1"/>
    <property type="molecule type" value="Genomic_DNA"/>
</dbReference>
<dbReference type="Proteomes" id="UP000193648">
    <property type="component" value="Unassembled WGS sequence"/>
</dbReference>
<comment type="caution">
    <text evidence="2">The sequence shown here is derived from an EMBL/GenBank/DDBJ whole genome shotgun (WGS) entry which is preliminary data.</text>
</comment>
<evidence type="ECO:0000313" key="2">
    <source>
        <dbReference type="EMBL" id="ORZ27732.1"/>
    </source>
</evidence>
<gene>
    <name evidence="2" type="ORF">BCR41DRAFT_119386</name>
</gene>
<protein>
    <submittedName>
        <fullName evidence="2">Uncharacterized protein</fullName>
    </submittedName>
</protein>
<keyword evidence="1" id="KW-1133">Transmembrane helix</keyword>
<evidence type="ECO:0000313" key="3">
    <source>
        <dbReference type="Proteomes" id="UP000193648"/>
    </source>
</evidence>
<dbReference type="GeneID" id="33561289"/>
<keyword evidence="1" id="KW-0812">Transmembrane</keyword>
<keyword evidence="3" id="KW-1185">Reference proteome</keyword>
<feature type="transmembrane region" description="Helical" evidence="1">
    <location>
        <begin position="39"/>
        <end position="56"/>
    </location>
</feature>
<accession>A0A1Y2H3U7</accession>
<name>A0A1Y2H3U7_9FUNG</name>
<reference evidence="2 3" key="1">
    <citation type="submission" date="2016-07" db="EMBL/GenBank/DDBJ databases">
        <title>Pervasive Adenine N6-methylation of Active Genes in Fungi.</title>
        <authorList>
            <consortium name="DOE Joint Genome Institute"/>
            <person name="Mondo S.J."/>
            <person name="Dannebaum R.O."/>
            <person name="Kuo R.C."/>
            <person name="Labutti K."/>
            <person name="Haridas S."/>
            <person name="Kuo A."/>
            <person name="Salamov A."/>
            <person name="Ahrendt S.R."/>
            <person name="Lipzen A."/>
            <person name="Sullivan W."/>
            <person name="Andreopoulos W.B."/>
            <person name="Clum A."/>
            <person name="Lindquist E."/>
            <person name="Daum C."/>
            <person name="Ramamoorthy G.K."/>
            <person name="Gryganskyi A."/>
            <person name="Culley D."/>
            <person name="Magnuson J.K."/>
            <person name="James T.Y."/>
            <person name="O'Malley M.A."/>
            <person name="Stajich J.E."/>
            <person name="Spatafora J.W."/>
            <person name="Visel A."/>
            <person name="Grigoriev I.V."/>
        </authorList>
    </citation>
    <scope>NUCLEOTIDE SEQUENCE [LARGE SCALE GENOMIC DNA]</scope>
    <source>
        <strain evidence="2 3">NRRL 3116</strain>
    </source>
</reference>
<feature type="transmembrane region" description="Helical" evidence="1">
    <location>
        <begin position="117"/>
        <end position="138"/>
    </location>
</feature>
<dbReference type="AlphaFoldDB" id="A0A1Y2H3U7"/>
<proteinExistence type="predicted"/>
<sequence>MTNNCPECRALRHMSYGHPRYSLVTFTAHKRRFKDFSDALAWLHIAAFLCGFAIVLESRNERTRVSSLRCYINSCPWRCIVKELLDPVSTTDNKYEHGHKQGLLFVPATILSRMSIVLLRFGWMLIVISPIVVIVAILKRI</sequence>
<evidence type="ECO:0000256" key="1">
    <source>
        <dbReference type="SAM" id="Phobius"/>
    </source>
</evidence>
<keyword evidence="1" id="KW-0472">Membrane</keyword>